<accession>A0A415TRQ8</accession>
<evidence type="ECO:0000313" key="2">
    <source>
        <dbReference type="EMBL" id="RHN06113.1"/>
    </source>
</evidence>
<evidence type="ECO:0000256" key="1">
    <source>
        <dbReference type="ARBA" id="ARBA00022705"/>
    </source>
</evidence>
<name>A0A415TRQ8_9FIRM</name>
<organism evidence="2 3">
    <name type="scientific">Roseburia intestinalis</name>
    <dbReference type="NCBI Taxonomy" id="166486"/>
    <lineage>
        <taxon>Bacteria</taxon>
        <taxon>Bacillati</taxon>
        <taxon>Bacillota</taxon>
        <taxon>Clostridia</taxon>
        <taxon>Lachnospirales</taxon>
        <taxon>Lachnospiraceae</taxon>
        <taxon>Roseburia</taxon>
    </lineage>
</organism>
<dbReference type="EMBL" id="QRQN01000017">
    <property type="protein sequence ID" value="RHN06113.1"/>
    <property type="molecule type" value="Genomic_DNA"/>
</dbReference>
<dbReference type="RefSeq" id="WP_118489049.1">
    <property type="nucleotide sequence ID" value="NZ_QRQN01000017.1"/>
</dbReference>
<proteinExistence type="predicted"/>
<gene>
    <name evidence="2" type="ORF">DWZ31_13765</name>
</gene>
<evidence type="ECO:0000313" key="3">
    <source>
        <dbReference type="Proteomes" id="UP000283586"/>
    </source>
</evidence>
<sequence>MKYFNKVNTLEELRAQYKELLKKYHPDNPNGSTEATQAINAEYTDLFKALKNKHERTAEKADKTSYNDMKYDFEEDEHLRDTLQSIIHLSDIVIEVCGSWIWVSGSTYQHRTKLKDCGFKYASKKKQWYWHSEAFRKRGKKTLSMDDIRSYYGSTEVKTDEVKRLKQA</sequence>
<dbReference type="InterPro" id="IPR036869">
    <property type="entry name" value="J_dom_sf"/>
</dbReference>
<dbReference type="AlphaFoldDB" id="A0A415TRQ8"/>
<comment type="caution">
    <text evidence="2">The sequence shown here is derived from an EMBL/GenBank/DDBJ whole genome shotgun (WGS) entry which is preliminary data.</text>
</comment>
<dbReference type="Proteomes" id="UP000283586">
    <property type="component" value="Unassembled WGS sequence"/>
</dbReference>
<dbReference type="SUPFAM" id="SSF46565">
    <property type="entry name" value="Chaperone J-domain"/>
    <property type="match status" value="1"/>
</dbReference>
<dbReference type="GO" id="GO:0006260">
    <property type="term" value="P:DNA replication"/>
    <property type="evidence" value="ECO:0007669"/>
    <property type="project" value="UniProtKB-KW"/>
</dbReference>
<dbReference type="Gene3D" id="1.10.287.110">
    <property type="entry name" value="DnaJ domain"/>
    <property type="match status" value="1"/>
</dbReference>
<reference evidence="2 3" key="1">
    <citation type="submission" date="2018-08" db="EMBL/GenBank/DDBJ databases">
        <title>A genome reference for cultivated species of the human gut microbiota.</title>
        <authorList>
            <person name="Zou Y."/>
            <person name="Xue W."/>
            <person name="Luo G."/>
        </authorList>
    </citation>
    <scope>NUCLEOTIDE SEQUENCE [LARGE SCALE GENOMIC DNA]</scope>
    <source>
        <strain evidence="2 3">AF31-21AC</strain>
    </source>
</reference>
<protein>
    <submittedName>
        <fullName evidence="2">J domain-containing protein</fullName>
    </submittedName>
</protein>
<keyword evidence="1" id="KW-0235">DNA replication</keyword>